<dbReference type="RefSeq" id="WP_102239289.1">
    <property type="nucleotide sequence ID" value="NZ_PNHK01000004.1"/>
</dbReference>
<evidence type="ECO:0000256" key="1">
    <source>
        <dbReference type="SAM" id="Phobius"/>
    </source>
</evidence>
<organism evidence="2 3">
    <name type="scientific">Brevibacterium paucivorans</name>
    <dbReference type="NCBI Taxonomy" id="170994"/>
    <lineage>
        <taxon>Bacteria</taxon>
        <taxon>Bacillati</taxon>
        <taxon>Actinomycetota</taxon>
        <taxon>Actinomycetes</taxon>
        <taxon>Micrococcales</taxon>
        <taxon>Brevibacteriaceae</taxon>
        <taxon>Brevibacterium</taxon>
    </lineage>
</organism>
<dbReference type="EMBL" id="PNHK01000004">
    <property type="protein sequence ID" value="PMD04625.1"/>
    <property type="molecule type" value="Genomic_DNA"/>
</dbReference>
<keyword evidence="1" id="KW-0812">Transmembrane</keyword>
<comment type="caution">
    <text evidence="2">The sequence shown here is derived from an EMBL/GenBank/DDBJ whole genome shotgun (WGS) entry which is preliminary data.</text>
</comment>
<name>A0A2N6VKG4_9MICO</name>
<protein>
    <submittedName>
        <fullName evidence="2">Uncharacterized protein</fullName>
    </submittedName>
</protein>
<dbReference type="OrthoDB" id="4870064at2"/>
<keyword evidence="1" id="KW-0472">Membrane</keyword>
<gene>
    <name evidence="2" type="ORF">CJ199_09590</name>
</gene>
<proteinExistence type="predicted"/>
<reference evidence="2 3" key="1">
    <citation type="submission" date="2017-09" db="EMBL/GenBank/DDBJ databases">
        <title>Bacterial strain isolated from the female urinary microbiota.</title>
        <authorList>
            <person name="Thomas-White K."/>
            <person name="Kumar N."/>
            <person name="Forster S."/>
            <person name="Putonti C."/>
            <person name="Lawley T."/>
            <person name="Wolfe A.J."/>
        </authorList>
    </citation>
    <scope>NUCLEOTIDE SEQUENCE [LARGE SCALE GENOMIC DNA]</scope>
    <source>
        <strain evidence="2 3">UMB1301</strain>
    </source>
</reference>
<evidence type="ECO:0000313" key="2">
    <source>
        <dbReference type="EMBL" id="PMD04625.1"/>
    </source>
</evidence>
<dbReference type="Proteomes" id="UP000235598">
    <property type="component" value="Unassembled WGS sequence"/>
</dbReference>
<evidence type="ECO:0000313" key="3">
    <source>
        <dbReference type="Proteomes" id="UP000235598"/>
    </source>
</evidence>
<sequence length="182" mass="18657">MRLAGKIIFFIGIIGLVLVIGGAILMGVFSFGKISSTTDSLKTFNTETTIDHDGESNLTVYARSSGAAASVSTDCTVEGPGGEAMYKGGSSGHYSSGSDGEWHYAGSFEAKTAGKYTVTCGGALSDEQLMVGPPIGLGSIFGLTGAVLIGIFGGFAFGGLTILGLILWIVGRNKRKKQFGPA</sequence>
<dbReference type="AlphaFoldDB" id="A0A2N6VKG4"/>
<accession>A0A2N6VKG4</accession>
<feature type="transmembrane region" description="Helical" evidence="1">
    <location>
        <begin position="140"/>
        <end position="170"/>
    </location>
</feature>
<feature type="transmembrane region" description="Helical" evidence="1">
    <location>
        <begin position="7"/>
        <end position="31"/>
    </location>
</feature>
<keyword evidence="1" id="KW-1133">Transmembrane helix</keyword>